<evidence type="ECO:0000313" key="2">
    <source>
        <dbReference type="EMBL" id="KAK4134640.1"/>
    </source>
</evidence>
<sequence length="293" mass="31496">MDILLTLPIASYFLSSAPTSWSTSLNIFFFYITWSTLVLSHSALKIEIIGTTALRIALWLAPSLFFLAFDTLLPSLAKTIKHNGASALPPRSAKTLAKLVGLALLNLGLETALEAAISHGLATVLKTPLFRTSTTLPPARQMATHLGLLLAARELLTYAIHRHLLHGHPLPAPFPRTVTRLAALHTTHAHRARAPAPSLAAKTDHPLPHLLHRFAPLYLPAAALSLALPARLHLLTYLLFAGAVALEETLTLSGYAVVPGVVMGGVARRTAAHYATRGRGCFGTWGLLDWLLG</sequence>
<keyword evidence="3" id="KW-1185">Reference proteome</keyword>
<evidence type="ECO:0008006" key="4">
    <source>
        <dbReference type="Google" id="ProtNLM"/>
    </source>
</evidence>
<reference evidence="2" key="2">
    <citation type="submission" date="2023-05" db="EMBL/GenBank/DDBJ databases">
        <authorList>
            <consortium name="Lawrence Berkeley National Laboratory"/>
            <person name="Steindorff A."/>
            <person name="Hensen N."/>
            <person name="Bonometti L."/>
            <person name="Westerberg I."/>
            <person name="Brannstrom I.O."/>
            <person name="Guillou S."/>
            <person name="Cros-Aarteil S."/>
            <person name="Calhoun S."/>
            <person name="Haridas S."/>
            <person name="Kuo A."/>
            <person name="Mondo S."/>
            <person name="Pangilinan J."/>
            <person name="Riley R."/>
            <person name="Labutti K."/>
            <person name="Andreopoulos B."/>
            <person name="Lipzen A."/>
            <person name="Chen C."/>
            <person name="Yanf M."/>
            <person name="Daum C."/>
            <person name="Ng V."/>
            <person name="Clum A."/>
            <person name="Ohm R."/>
            <person name="Martin F."/>
            <person name="Silar P."/>
            <person name="Natvig D."/>
            <person name="Lalanne C."/>
            <person name="Gautier V."/>
            <person name="Ament-Velasquez S.L."/>
            <person name="Kruys A."/>
            <person name="Hutchinson M.I."/>
            <person name="Powell A.J."/>
            <person name="Barry K."/>
            <person name="Miller A.N."/>
            <person name="Grigoriev I.V."/>
            <person name="Debuchy R."/>
            <person name="Gladieux P."/>
            <person name="Thoren M.H."/>
            <person name="Johannesson H."/>
        </authorList>
    </citation>
    <scope>NUCLEOTIDE SEQUENCE</scope>
    <source>
        <strain evidence="2">CBS 123565</strain>
    </source>
</reference>
<evidence type="ECO:0000313" key="3">
    <source>
        <dbReference type="Proteomes" id="UP001304895"/>
    </source>
</evidence>
<gene>
    <name evidence="2" type="ORF">BT67DRAFT_402468</name>
</gene>
<dbReference type="Proteomes" id="UP001304895">
    <property type="component" value="Unassembled WGS sequence"/>
</dbReference>
<dbReference type="EMBL" id="MU853408">
    <property type="protein sequence ID" value="KAK4134640.1"/>
    <property type="molecule type" value="Genomic_DNA"/>
</dbReference>
<reference evidence="2" key="1">
    <citation type="journal article" date="2023" name="Mol. Phylogenet. Evol.">
        <title>Genome-scale phylogeny and comparative genomics of the fungal order Sordariales.</title>
        <authorList>
            <person name="Hensen N."/>
            <person name="Bonometti L."/>
            <person name="Westerberg I."/>
            <person name="Brannstrom I.O."/>
            <person name="Guillou S."/>
            <person name="Cros-Aarteil S."/>
            <person name="Calhoun S."/>
            <person name="Haridas S."/>
            <person name="Kuo A."/>
            <person name="Mondo S."/>
            <person name="Pangilinan J."/>
            <person name="Riley R."/>
            <person name="LaButti K."/>
            <person name="Andreopoulos B."/>
            <person name="Lipzen A."/>
            <person name="Chen C."/>
            <person name="Yan M."/>
            <person name="Daum C."/>
            <person name="Ng V."/>
            <person name="Clum A."/>
            <person name="Steindorff A."/>
            <person name="Ohm R.A."/>
            <person name="Martin F."/>
            <person name="Silar P."/>
            <person name="Natvig D.O."/>
            <person name="Lalanne C."/>
            <person name="Gautier V."/>
            <person name="Ament-Velasquez S.L."/>
            <person name="Kruys A."/>
            <person name="Hutchinson M.I."/>
            <person name="Powell A.J."/>
            <person name="Barry K."/>
            <person name="Miller A.N."/>
            <person name="Grigoriev I.V."/>
            <person name="Debuchy R."/>
            <person name="Gladieux P."/>
            <person name="Hiltunen Thoren M."/>
            <person name="Johannesson H."/>
        </authorList>
    </citation>
    <scope>NUCLEOTIDE SEQUENCE</scope>
    <source>
        <strain evidence="2">CBS 123565</strain>
    </source>
</reference>
<proteinExistence type="predicted"/>
<keyword evidence="1" id="KW-1133">Transmembrane helix</keyword>
<feature type="non-terminal residue" evidence="2">
    <location>
        <position position="293"/>
    </location>
</feature>
<dbReference type="AlphaFoldDB" id="A0AAN6UL65"/>
<feature type="transmembrane region" description="Helical" evidence="1">
    <location>
        <begin position="56"/>
        <end position="77"/>
    </location>
</feature>
<accession>A0AAN6UL65</accession>
<keyword evidence="1" id="KW-0472">Membrane</keyword>
<organism evidence="2 3">
    <name type="scientific">Trichocladium antarcticum</name>
    <dbReference type="NCBI Taxonomy" id="1450529"/>
    <lineage>
        <taxon>Eukaryota</taxon>
        <taxon>Fungi</taxon>
        <taxon>Dikarya</taxon>
        <taxon>Ascomycota</taxon>
        <taxon>Pezizomycotina</taxon>
        <taxon>Sordariomycetes</taxon>
        <taxon>Sordariomycetidae</taxon>
        <taxon>Sordariales</taxon>
        <taxon>Chaetomiaceae</taxon>
        <taxon>Trichocladium</taxon>
    </lineage>
</organism>
<keyword evidence="1" id="KW-0812">Transmembrane</keyword>
<protein>
    <recommendedName>
        <fullName evidence="4">Fatty acid hydroxylase domain-containing protein</fullName>
    </recommendedName>
</protein>
<evidence type="ECO:0000256" key="1">
    <source>
        <dbReference type="SAM" id="Phobius"/>
    </source>
</evidence>
<feature type="transmembrane region" description="Helical" evidence="1">
    <location>
        <begin position="25"/>
        <end position="44"/>
    </location>
</feature>
<comment type="caution">
    <text evidence="2">The sequence shown here is derived from an EMBL/GenBank/DDBJ whole genome shotgun (WGS) entry which is preliminary data.</text>
</comment>
<name>A0AAN6UL65_9PEZI</name>